<comment type="caution">
    <text evidence="1">The sequence shown here is derived from an EMBL/GenBank/DDBJ whole genome shotgun (WGS) entry which is preliminary data.</text>
</comment>
<dbReference type="EMBL" id="JALNTZ010000003">
    <property type="protein sequence ID" value="KAJ3659220.1"/>
    <property type="molecule type" value="Genomic_DNA"/>
</dbReference>
<dbReference type="Proteomes" id="UP001168821">
    <property type="component" value="Unassembled WGS sequence"/>
</dbReference>
<accession>A0AA38ILW4</accession>
<dbReference type="AlphaFoldDB" id="A0AA38ILW4"/>
<sequence length="90" mass="10111">MVEETVVVEADWPTSGGLVGDKQQIASVYKYLVCLVLPSCFPLKSCGRTHTTPRVMVSKNIKEDLHLLIASVHAWLETMDRELYALSFED</sequence>
<reference evidence="1" key="1">
    <citation type="journal article" date="2023" name="G3 (Bethesda)">
        <title>Whole genome assemblies of Zophobas morio and Tenebrio molitor.</title>
        <authorList>
            <person name="Kaur S."/>
            <person name="Stinson S.A."/>
            <person name="diCenzo G.C."/>
        </authorList>
    </citation>
    <scope>NUCLEOTIDE SEQUENCE</scope>
    <source>
        <strain evidence="1">QUZm001</strain>
    </source>
</reference>
<protein>
    <submittedName>
        <fullName evidence="1">Uncharacterized protein</fullName>
    </submittedName>
</protein>
<evidence type="ECO:0000313" key="1">
    <source>
        <dbReference type="EMBL" id="KAJ3659220.1"/>
    </source>
</evidence>
<gene>
    <name evidence="1" type="ORF">Zmor_010921</name>
</gene>
<name>A0AA38ILW4_9CUCU</name>
<keyword evidence="2" id="KW-1185">Reference proteome</keyword>
<evidence type="ECO:0000313" key="2">
    <source>
        <dbReference type="Proteomes" id="UP001168821"/>
    </source>
</evidence>
<organism evidence="1 2">
    <name type="scientific">Zophobas morio</name>
    <dbReference type="NCBI Taxonomy" id="2755281"/>
    <lineage>
        <taxon>Eukaryota</taxon>
        <taxon>Metazoa</taxon>
        <taxon>Ecdysozoa</taxon>
        <taxon>Arthropoda</taxon>
        <taxon>Hexapoda</taxon>
        <taxon>Insecta</taxon>
        <taxon>Pterygota</taxon>
        <taxon>Neoptera</taxon>
        <taxon>Endopterygota</taxon>
        <taxon>Coleoptera</taxon>
        <taxon>Polyphaga</taxon>
        <taxon>Cucujiformia</taxon>
        <taxon>Tenebrionidae</taxon>
        <taxon>Zophobas</taxon>
    </lineage>
</organism>
<proteinExistence type="predicted"/>